<accession>D5RU42</accession>
<comment type="caution">
    <text evidence="2">The sequence shown here is derived from an EMBL/GenBank/DDBJ whole genome shotgun (WGS) entry which is preliminary data.</text>
</comment>
<organism evidence="2 3">
    <name type="scientific">Pseudoroseomonas cervicalis ATCC 49957</name>
    <dbReference type="NCBI Taxonomy" id="525371"/>
    <lineage>
        <taxon>Bacteria</taxon>
        <taxon>Pseudomonadati</taxon>
        <taxon>Pseudomonadota</taxon>
        <taxon>Alphaproteobacteria</taxon>
        <taxon>Acetobacterales</taxon>
        <taxon>Roseomonadaceae</taxon>
        <taxon>Roseomonas</taxon>
    </lineage>
</organism>
<evidence type="ECO:0000313" key="3">
    <source>
        <dbReference type="Proteomes" id="UP000005324"/>
    </source>
</evidence>
<gene>
    <name evidence="2" type="ORF">HMPREF0731_4604</name>
</gene>
<dbReference type="HOGENOM" id="CLU_3089419_0_0_5"/>
<dbReference type="EMBL" id="ADVL01000919">
    <property type="protein sequence ID" value="EFH09178.1"/>
    <property type="molecule type" value="Genomic_DNA"/>
</dbReference>
<sequence>MRLQAEPQQRQGHPGRGRASSGPRPSRAAKPGRASGSSASPSARAARPRCAA</sequence>
<name>D5RU42_9PROT</name>
<feature type="compositionally biased region" description="Polar residues" evidence="1">
    <location>
        <begin position="1"/>
        <end position="11"/>
    </location>
</feature>
<keyword evidence="3" id="KW-1185">Reference proteome</keyword>
<feature type="compositionally biased region" description="Low complexity" evidence="1">
    <location>
        <begin position="17"/>
        <end position="52"/>
    </location>
</feature>
<protein>
    <submittedName>
        <fullName evidence="2">Uncharacterized protein</fullName>
    </submittedName>
</protein>
<reference evidence="2 3" key="1">
    <citation type="submission" date="2010-04" db="EMBL/GenBank/DDBJ databases">
        <authorList>
            <person name="Qin X."/>
            <person name="Bachman B."/>
            <person name="Battles P."/>
            <person name="Bell A."/>
            <person name="Bess C."/>
            <person name="Bickham C."/>
            <person name="Chaboub L."/>
            <person name="Chen D."/>
            <person name="Coyle M."/>
            <person name="Deiros D.R."/>
            <person name="Dinh H."/>
            <person name="Forbes L."/>
            <person name="Fowler G."/>
            <person name="Francisco L."/>
            <person name="Fu Q."/>
            <person name="Gubbala S."/>
            <person name="Hale W."/>
            <person name="Han Y."/>
            <person name="Hemphill L."/>
            <person name="Highlander S.K."/>
            <person name="Hirani K."/>
            <person name="Hogues M."/>
            <person name="Jackson L."/>
            <person name="Jakkamsetti A."/>
            <person name="Javaid M."/>
            <person name="Jiang H."/>
            <person name="Korchina V."/>
            <person name="Kovar C."/>
            <person name="Lara F."/>
            <person name="Lee S."/>
            <person name="Mata R."/>
            <person name="Mathew T."/>
            <person name="Moen C."/>
            <person name="Morales K."/>
            <person name="Munidasa M."/>
            <person name="Nazareth L."/>
            <person name="Ngo R."/>
            <person name="Nguyen L."/>
            <person name="Okwuonu G."/>
            <person name="Ongeri F."/>
            <person name="Patil S."/>
            <person name="Petrosino J."/>
            <person name="Pham C."/>
            <person name="Pham P."/>
            <person name="Pu L.-L."/>
            <person name="Puazo M."/>
            <person name="Raj R."/>
            <person name="Reid J."/>
            <person name="Rouhana J."/>
            <person name="Saada N."/>
            <person name="Shang Y."/>
            <person name="Simmons D."/>
            <person name="Thornton R."/>
            <person name="Warren J."/>
            <person name="Weissenberger G."/>
            <person name="Zhang J."/>
            <person name="Zhang L."/>
            <person name="Zhou C."/>
            <person name="Zhu D."/>
            <person name="Muzny D."/>
            <person name="Worley K."/>
            <person name="Gibbs R."/>
        </authorList>
    </citation>
    <scope>NUCLEOTIDE SEQUENCE [LARGE SCALE GENOMIC DNA]</scope>
    <source>
        <strain evidence="2 3">ATCC 49957</strain>
    </source>
</reference>
<feature type="region of interest" description="Disordered" evidence="1">
    <location>
        <begin position="1"/>
        <end position="52"/>
    </location>
</feature>
<dbReference type="AlphaFoldDB" id="D5RU42"/>
<evidence type="ECO:0000256" key="1">
    <source>
        <dbReference type="SAM" id="MobiDB-lite"/>
    </source>
</evidence>
<proteinExistence type="predicted"/>
<dbReference type="Proteomes" id="UP000005324">
    <property type="component" value="Unassembled WGS sequence"/>
</dbReference>
<evidence type="ECO:0000313" key="2">
    <source>
        <dbReference type="EMBL" id="EFH09178.1"/>
    </source>
</evidence>